<evidence type="ECO:0000313" key="3">
    <source>
        <dbReference type="Proteomes" id="UP001054821"/>
    </source>
</evidence>
<sequence>MVPTVLHNSREVYHLRKALHGLKQVPCAWFEKFSDVIGSLGFRSSAHDPALFVRSTSVGHILLLLYGDDMILTGDDLNGITQLKLALNDQFEMKDLGPLCYFLGIEVPSSPKGYLFSQSSMPLTFFKKLVLQILEWLIRLFSSMCVILRLMFVSSPTTFHWGCCDLYFPLTSRDVVSKLIASFHLNFGASSLF</sequence>
<evidence type="ECO:0000313" key="2">
    <source>
        <dbReference type="EMBL" id="KAI5329694.1"/>
    </source>
</evidence>
<comment type="caution">
    <text evidence="2">The sequence shown here is derived from an EMBL/GenBank/DDBJ whole genome shotgun (WGS) entry which is preliminary data.</text>
</comment>
<protein>
    <recommendedName>
        <fullName evidence="1">Reverse transcriptase Ty1/copia-type domain-containing protein</fullName>
    </recommendedName>
</protein>
<dbReference type="AlphaFoldDB" id="A0AAD4Z234"/>
<dbReference type="EMBL" id="JAJFAZ020000005">
    <property type="protein sequence ID" value="KAI5329694.1"/>
    <property type="molecule type" value="Genomic_DNA"/>
</dbReference>
<accession>A0AAD4Z234</accession>
<feature type="domain" description="Reverse transcriptase Ty1/copia-type" evidence="1">
    <location>
        <begin position="8"/>
        <end position="120"/>
    </location>
</feature>
<dbReference type="Proteomes" id="UP001054821">
    <property type="component" value="Chromosome 5"/>
</dbReference>
<gene>
    <name evidence="2" type="ORF">L3X38_029091</name>
</gene>
<dbReference type="SUPFAM" id="SSF56672">
    <property type="entry name" value="DNA/RNA polymerases"/>
    <property type="match status" value="1"/>
</dbReference>
<proteinExistence type="predicted"/>
<dbReference type="InterPro" id="IPR043502">
    <property type="entry name" value="DNA/RNA_pol_sf"/>
</dbReference>
<evidence type="ECO:0000259" key="1">
    <source>
        <dbReference type="Pfam" id="PF07727"/>
    </source>
</evidence>
<keyword evidence="3" id="KW-1185">Reference proteome</keyword>
<dbReference type="Pfam" id="PF07727">
    <property type="entry name" value="RVT_2"/>
    <property type="match status" value="1"/>
</dbReference>
<organism evidence="2 3">
    <name type="scientific">Prunus dulcis</name>
    <name type="common">Almond</name>
    <name type="synonym">Amygdalus dulcis</name>
    <dbReference type="NCBI Taxonomy" id="3755"/>
    <lineage>
        <taxon>Eukaryota</taxon>
        <taxon>Viridiplantae</taxon>
        <taxon>Streptophyta</taxon>
        <taxon>Embryophyta</taxon>
        <taxon>Tracheophyta</taxon>
        <taxon>Spermatophyta</taxon>
        <taxon>Magnoliopsida</taxon>
        <taxon>eudicotyledons</taxon>
        <taxon>Gunneridae</taxon>
        <taxon>Pentapetalae</taxon>
        <taxon>rosids</taxon>
        <taxon>fabids</taxon>
        <taxon>Rosales</taxon>
        <taxon>Rosaceae</taxon>
        <taxon>Amygdaloideae</taxon>
        <taxon>Amygdaleae</taxon>
        <taxon>Prunus</taxon>
    </lineage>
</organism>
<dbReference type="InterPro" id="IPR013103">
    <property type="entry name" value="RVT_2"/>
</dbReference>
<reference evidence="2 3" key="1">
    <citation type="journal article" date="2022" name="G3 (Bethesda)">
        <title>Whole-genome sequence and methylome profiling of the almond [Prunus dulcis (Mill.) D.A. Webb] cultivar 'Nonpareil'.</title>
        <authorList>
            <person name="D'Amico-Willman K.M."/>
            <person name="Ouma W.Z."/>
            <person name="Meulia T."/>
            <person name="Sideli G.M."/>
            <person name="Gradziel T.M."/>
            <person name="Fresnedo-Ramirez J."/>
        </authorList>
    </citation>
    <scope>NUCLEOTIDE SEQUENCE [LARGE SCALE GENOMIC DNA]</scope>
    <source>
        <strain evidence="2">Clone GOH B32 T37-40</strain>
    </source>
</reference>
<name>A0AAD4Z234_PRUDU</name>